<dbReference type="GO" id="GO:0006355">
    <property type="term" value="P:regulation of DNA-templated transcription"/>
    <property type="evidence" value="ECO:0007669"/>
    <property type="project" value="InterPro"/>
</dbReference>
<dbReference type="SUPFAM" id="SSF57938">
    <property type="entry name" value="DnaJ/Hsp40 cysteine-rich domain"/>
    <property type="match status" value="1"/>
</dbReference>
<reference evidence="4 6" key="1">
    <citation type="journal article" date="2017" name="Nat. Microbiol.">
        <title>Natural product diversity associated with the nematode symbionts Photorhabdus and Xenorhabdus.</title>
        <authorList>
            <person name="Tobias N.J."/>
            <person name="Wolff H."/>
            <person name="Djahanschiri B."/>
            <person name="Grundmann F."/>
            <person name="Kronenwerth M."/>
            <person name="Shi Y.M."/>
            <person name="Simonyi S."/>
            <person name="Grun P."/>
            <person name="Shapiro-Ilan D."/>
            <person name="Pidot S.J."/>
            <person name="Stinear T.P."/>
            <person name="Ebersberger I."/>
            <person name="Bode H.B."/>
        </authorList>
    </citation>
    <scope>NUCLEOTIDE SEQUENCE [LARGE SCALE GENOMIC DNA]</scope>
    <source>
        <strain evidence="4 6">DSM 16337</strain>
    </source>
</reference>
<evidence type="ECO:0000313" key="5">
    <source>
        <dbReference type="EMBL" id="RKE92938.1"/>
    </source>
</evidence>
<dbReference type="InterPro" id="IPR003222">
    <property type="entry name" value="Antitermntn"/>
</dbReference>
<organism evidence="4 6">
    <name type="scientific">Xenorhabdus ehlersii</name>
    <dbReference type="NCBI Taxonomy" id="290111"/>
    <lineage>
        <taxon>Bacteria</taxon>
        <taxon>Pseudomonadati</taxon>
        <taxon>Pseudomonadota</taxon>
        <taxon>Gammaproteobacteria</taxon>
        <taxon>Enterobacterales</taxon>
        <taxon>Morganellaceae</taxon>
        <taxon>Xenorhabdus</taxon>
    </lineage>
</organism>
<evidence type="ECO:0000256" key="2">
    <source>
        <dbReference type="ARBA" id="ARBA00023125"/>
    </source>
</evidence>
<dbReference type="OrthoDB" id="6572202at2"/>
<evidence type="ECO:0000313" key="4">
    <source>
        <dbReference type="EMBL" id="PHM24079.1"/>
    </source>
</evidence>
<sequence>MNLESALKYHFAKSPSLTDSSRATSSETLTGTDVMAAFGMCQSKVSFGYAAFTGKMGLSRNDKEKAIKLLTQYGMRRCDKVAALRKLSPKIKVKVVQILAKFAFMDYSRSAASVTECEKCRGVGIIYAKKDVTKHPGIIRQDGKVIIEPWVETEQVGELCQKCSGKGSISCACKDCKGRGTAMVQEETERQGVPVRKACKRCSGRGYERIPASKAFRAVRAVTDGISVATLEKTVKPFYEDLIQECEREETKANSMLKKVTSDFGDV</sequence>
<evidence type="ECO:0000256" key="3">
    <source>
        <dbReference type="ARBA" id="ARBA00023163"/>
    </source>
</evidence>
<keyword evidence="7" id="KW-1185">Reference proteome</keyword>
<keyword evidence="3" id="KW-0804">Transcription</keyword>
<evidence type="ECO:0000313" key="6">
    <source>
        <dbReference type="Proteomes" id="UP000225605"/>
    </source>
</evidence>
<dbReference type="InterPro" id="IPR038500">
    <property type="entry name" value="Antitermination_sf"/>
</dbReference>
<dbReference type="EMBL" id="RAQI01000001">
    <property type="protein sequence ID" value="RKE92938.1"/>
    <property type="molecule type" value="Genomic_DNA"/>
</dbReference>
<evidence type="ECO:0000313" key="7">
    <source>
        <dbReference type="Proteomes" id="UP000283568"/>
    </source>
</evidence>
<name>A0A2D0IQH3_9GAMM</name>
<gene>
    <name evidence="5" type="ORF">BDE27_0611</name>
    <name evidence="4" type="ORF">Xehl_02447</name>
</gene>
<dbReference type="RefSeq" id="WP_099132550.1">
    <property type="nucleotide sequence ID" value="NZ_CAWNOJ010000013.1"/>
</dbReference>
<accession>A0A2D0IQH3</accession>
<dbReference type="AlphaFoldDB" id="A0A2D0IQH3"/>
<dbReference type="EMBL" id="NIBT01000011">
    <property type="protein sequence ID" value="PHM24079.1"/>
    <property type="molecule type" value="Genomic_DNA"/>
</dbReference>
<dbReference type="InterPro" id="IPR036410">
    <property type="entry name" value="HSP_DnaJ_Cys-rich_dom_sf"/>
</dbReference>
<keyword evidence="1" id="KW-0805">Transcription regulation</keyword>
<dbReference type="Proteomes" id="UP000225605">
    <property type="component" value="Unassembled WGS sequence"/>
</dbReference>
<dbReference type="Gene3D" id="1.10.274.110">
    <property type="match status" value="2"/>
</dbReference>
<comment type="caution">
    <text evidence="4">The sequence shown here is derived from an EMBL/GenBank/DDBJ whole genome shotgun (WGS) entry which is preliminary data.</text>
</comment>
<proteinExistence type="inferred from homology"/>
<dbReference type="Proteomes" id="UP000283568">
    <property type="component" value="Unassembled WGS sequence"/>
</dbReference>
<evidence type="ECO:0000256" key="1">
    <source>
        <dbReference type="ARBA" id="ARBA00023015"/>
    </source>
</evidence>
<dbReference type="GO" id="GO:0003677">
    <property type="term" value="F:DNA binding"/>
    <property type="evidence" value="ECO:0007669"/>
    <property type="project" value="UniProtKB-KW"/>
</dbReference>
<keyword evidence="2" id="KW-0238">DNA-binding</keyword>
<reference evidence="5 7" key="2">
    <citation type="submission" date="2018-09" db="EMBL/GenBank/DDBJ databases">
        <title>Genomic Encyclopedia of Archaeal and Bacterial Type Strains, Phase II (KMG-II): from individual species to whole genera.</title>
        <authorList>
            <person name="Goeker M."/>
        </authorList>
    </citation>
    <scope>NUCLEOTIDE SEQUENCE [LARGE SCALE GENOMIC DNA]</scope>
    <source>
        <strain evidence="5 7">DSM 16337</strain>
    </source>
</reference>
<protein>
    <submittedName>
        <fullName evidence="4">Antitermination protein</fullName>
    </submittedName>
</protein>
<dbReference type="HAMAP" id="MF_04158">
    <property type="entry name" value="Antitermination_lambda"/>
    <property type="match status" value="1"/>
</dbReference>
<dbReference type="Pfam" id="PF03589">
    <property type="entry name" value="Antiterm"/>
    <property type="match status" value="2"/>
</dbReference>